<dbReference type="AlphaFoldDB" id="A0A811Y1G0"/>
<feature type="region of interest" description="Disordered" evidence="1">
    <location>
        <begin position="105"/>
        <end position="126"/>
    </location>
</feature>
<feature type="region of interest" description="Disordered" evidence="1">
    <location>
        <begin position="1"/>
        <end position="46"/>
    </location>
</feature>
<evidence type="ECO:0000313" key="3">
    <source>
        <dbReference type="Proteomes" id="UP000645828"/>
    </source>
</evidence>
<evidence type="ECO:0000313" key="2">
    <source>
        <dbReference type="EMBL" id="CAD7670598.1"/>
    </source>
</evidence>
<dbReference type="Proteomes" id="UP000645828">
    <property type="component" value="Unassembled WGS sequence"/>
</dbReference>
<name>A0A811Y1G0_NYCPR</name>
<gene>
    <name evidence="2" type="ORF">NYPRO_LOCUS3393</name>
</gene>
<comment type="caution">
    <text evidence="2">The sequence shown here is derived from an EMBL/GenBank/DDBJ whole genome shotgun (WGS) entry which is preliminary data.</text>
</comment>
<organism evidence="2 3">
    <name type="scientific">Nyctereutes procyonoides</name>
    <name type="common">Raccoon dog</name>
    <name type="synonym">Canis procyonoides</name>
    <dbReference type="NCBI Taxonomy" id="34880"/>
    <lineage>
        <taxon>Eukaryota</taxon>
        <taxon>Metazoa</taxon>
        <taxon>Chordata</taxon>
        <taxon>Craniata</taxon>
        <taxon>Vertebrata</taxon>
        <taxon>Euteleostomi</taxon>
        <taxon>Mammalia</taxon>
        <taxon>Eutheria</taxon>
        <taxon>Laurasiatheria</taxon>
        <taxon>Carnivora</taxon>
        <taxon>Caniformia</taxon>
        <taxon>Canidae</taxon>
        <taxon>Nyctereutes</taxon>
    </lineage>
</organism>
<protein>
    <submittedName>
        <fullName evidence="2">(raccoon dog) hypothetical protein</fullName>
    </submittedName>
</protein>
<dbReference type="EMBL" id="CAJHUB010000659">
    <property type="protein sequence ID" value="CAD7670598.1"/>
    <property type="molecule type" value="Genomic_DNA"/>
</dbReference>
<accession>A0A811Y1G0</accession>
<evidence type="ECO:0000256" key="1">
    <source>
        <dbReference type="SAM" id="MobiDB-lite"/>
    </source>
</evidence>
<feature type="compositionally biased region" description="Pro residues" evidence="1">
    <location>
        <begin position="1"/>
        <end position="16"/>
    </location>
</feature>
<proteinExistence type="predicted"/>
<sequence length="176" mass="19866">MSPGAWPPPSSPPAACPRPLDFKQCQEMPGSRQRSRISDRLAMPGRHNMLSSPYFADEENELREVASCPTSYGSSSSWHHPKHLPRNFKRQELLALFFRGNKGDAEADPWTQGGRKSGPGWSLEAPHGPRRRRIWTHLPSDSCRAQNLEQRRGAIHACWLERKCPSTPCPLNTPYS</sequence>
<keyword evidence="3" id="KW-1185">Reference proteome</keyword>
<reference evidence="2" key="1">
    <citation type="submission" date="2020-12" db="EMBL/GenBank/DDBJ databases">
        <authorList>
            <consortium name="Molecular Ecology Group"/>
        </authorList>
    </citation>
    <scope>NUCLEOTIDE SEQUENCE</scope>
    <source>
        <strain evidence="2">TBG_1078</strain>
    </source>
</reference>